<sequence>MSASAVEFAAGASGVVGGVEKTYSVAEGAAVLRQSEAWYLGRLRRGELPGHRAGRKWYLTESDLRAAVELTAQPATVPAPDPVGLTPRSRRRLATRHRG</sequence>
<dbReference type="Pfam" id="PF12728">
    <property type="entry name" value="HTH_17"/>
    <property type="match status" value="1"/>
</dbReference>
<protein>
    <recommendedName>
        <fullName evidence="2">Helix-turn-helix domain-containing protein</fullName>
    </recommendedName>
</protein>
<comment type="caution">
    <text evidence="3">The sequence shown here is derived from an EMBL/GenBank/DDBJ whole genome shotgun (WGS) entry which is preliminary data.</text>
</comment>
<proteinExistence type="predicted"/>
<evidence type="ECO:0000259" key="2">
    <source>
        <dbReference type="Pfam" id="PF12728"/>
    </source>
</evidence>
<dbReference type="STRING" id="455432.AWN90_10530"/>
<keyword evidence="4" id="KW-1185">Reference proteome</keyword>
<reference evidence="3 4" key="1">
    <citation type="submission" date="2016-04" db="EMBL/GenBank/DDBJ databases">
        <authorList>
            <person name="Evans L.H."/>
            <person name="Alamgir A."/>
            <person name="Owens N."/>
            <person name="Weber N.D."/>
            <person name="Virtaneva K."/>
            <person name="Barbian K."/>
            <person name="Babar A."/>
            <person name="Rosenke K."/>
        </authorList>
    </citation>
    <scope>NUCLEOTIDE SEQUENCE [LARGE SCALE GENOMIC DNA]</scope>
    <source>
        <strain evidence="3 4">IFM 0406</strain>
    </source>
</reference>
<feature type="compositionally biased region" description="Basic residues" evidence="1">
    <location>
        <begin position="88"/>
        <end position="99"/>
    </location>
</feature>
<dbReference type="AlphaFoldDB" id="A0A164H9N9"/>
<evidence type="ECO:0000313" key="4">
    <source>
        <dbReference type="Proteomes" id="UP000076512"/>
    </source>
</evidence>
<feature type="domain" description="Helix-turn-helix" evidence="2">
    <location>
        <begin position="23"/>
        <end position="67"/>
    </location>
</feature>
<dbReference type="InterPro" id="IPR041657">
    <property type="entry name" value="HTH_17"/>
</dbReference>
<accession>A0A164H9N9</accession>
<evidence type="ECO:0000313" key="3">
    <source>
        <dbReference type="EMBL" id="KZM68320.1"/>
    </source>
</evidence>
<feature type="region of interest" description="Disordered" evidence="1">
    <location>
        <begin position="76"/>
        <end position="99"/>
    </location>
</feature>
<evidence type="ECO:0000256" key="1">
    <source>
        <dbReference type="SAM" id="MobiDB-lite"/>
    </source>
</evidence>
<name>A0A164H9N9_9NOCA</name>
<dbReference type="EMBL" id="LWGR01000021">
    <property type="protein sequence ID" value="KZM68320.1"/>
    <property type="molecule type" value="Genomic_DNA"/>
</dbReference>
<organism evidence="3 4">
    <name type="scientific">Nocardia terpenica</name>
    <dbReference type="NCBI Taxonomy" id="455432"/>
    <lineage>
        <taxon>Bacteria</taxon>
        <taxon>Bacillati</taxon>
        <taxon>Actinomycetota</taxon>
        <taxon>Actinomycetes</taxon>
        <taxon>Mycobacteriales</taxon>
        <taxon>Nocardiaceae</taxon>
        <taxon>Nocardia</taxon>
    </lineage>
</organism>
<gene>
    <name evidence="3" type="ORF">AWN90_10530</name>
</gene>
<dbReference type="Proteomes" id="UP000076512">
    <property type="component" value="Unassembled WGS sequence"/>
</dbReference>